<reference evidence="1 2" key="1">
    <citation type="submission" date="2020-02" db="EMBL/GenBank/DDBJ databases">
        <title>Integrative conjugative elements (ICEs) and plasmids drive adaptation of Pseudomonas nitroreducens strain HBP1 to wastewater environment.</title>
        <authorList>
            <person name="Sentchilo V."/>
            <person name="Carraro N."/>
            <person name="Bertelli C."/>
            <person name="van der Meer J.R."/>
        </authorList>
    </citation>
    <scope>NUCLEOTIDE SEQUENCE [LARGE SCALE GENOMIC DNA]</scope>
    <source>
        <strain evidence="1 2">HBP1</strain>
    </source>
</reference>
<dbReference type="PANTHER" id="PTHR44809">
    <property type="match status" value="1"/>
</dbReference>
<dbReference type="InterPro" id="IPR019734">
    <property type="entry name" value="TPR_rpt"/>
</dbReference>
<dbReference type="InterPro" id="IPR011990">
    <property type="entry name" value="TPR-like_helical_dom_sf"/>
</dbReference>
<sequence>MSPHKLQSEIQRLSQALQVAEDREDRGEQIRLYEALAKLVPDTAMVHAKIARLHLELQDPQSAEPWAERALDMSTDPKVDEELLDTMRTHRLFIKNLERAERWYQASPSLPRMALYGAALSLRKRFDEAEALYTKALEKPLEPWQQSILLGLLGTLYFECGSFHDSIACHRLTMELAPNYYYGPFNLALSLEQVGRYQEAYRLYEQMLQKAQEHSGTHNNLSLLQLRFKQFDIAWPSYEARWKTSLKEHHQEFNTPRWRGEPLEGKTLLVWAEQGIGDHIMFASMLPDLLKLGGQVHVETYDRLYPLLHRSLPGLSIIQRESTGQVHNGQRMMHRQTWPRSDYQIPMGSLGEFLRPTLASFAGPRAFLQADPQQVKAKHAEYQQLFPGKRLVGISWRGGTDTANDMQSRRIEMEELAQLARLDNVQLINLQYGNTAPERAEAESLGLHIHHDANVDPLKDMDAQAAQLCALDAVLSIDNTTVHLAGALGVPTFVLLQLNPNWRWGVDDTTSYWYPSVQLIRNRELGRWGEALEQAVQRMRGSGVL</sequence>
<dbReference type="AlphaFoldDB" id="A0A6G6J1A3"/>
<proteinExistence type="predicted"/>
<dbReference type="SUPFAM" id="SSF48452">
    <property type="entry name" value="TPR-like"/>
    <property type="match status" value="2"/>
</dbReference>
<dbReference type="SUPFAM" id="SSF53756">
    <property type="entry name" value="UDP-Glycosyltransferase/glycogen phosphorylase"/>
    <property type="match status" value="1"/>
</dbReference>
<dbReference type="GO" id="GO:0016740">
    <property type="term" value="F:transferase activity"/>
    <property type="evidence" value="ECO:0007669"/>
    <property type="project" value="UniProtKB-KW"/>
</dbReference>
<organism evidence="1 2">
    <name type="scientific">Pseudomonas nitroreducens</name>
    <dbReference type="NCBI Taxonomy" id="46680"/>
    <lineage>
        <taxon>Bacteria</taxon>
        <taxon>Pseudomonadati</taxon>
        <taxon>Pseudomonadota</taxon>
        <taxon>Gammaproteobacteria</taxon>
        <taxon>Pseudomonadales</taxon>
        <taxon>Pseudomonadaceae</taxon>
        <taxon>Pseudomonas</taxon>
    </lineage>
</organism>
<dbReference type="Gene3D" id="1.25.40.10">
    <property type="entry name" value="Tetratricopeptide repeat domain"/>
    <property type="match status" value="1"/>
</dbReference>
<name>A0A6G6J1A3_PSENT</name>
<dbReference type="Proteomes" id="UP000501063">
    <property type="component" value="Chromosome"/>
</dbReference>
<evidence type="ECO:0000313" key="2">
    <source>
        <dbReference type="Proteomes" id="UP000501063"/>
    </source>
</evidence>
<dbReference type="Gene3D" id="3.40.50.2000">
    <property type="entry name" value="Glycogen Phosphorylase B"/>
    <property type="match status" value="1"/>
</dbReference>
<evidence type="ECO:0000313" key="1">
    <source>
        <dbReference type="EMBL" id="QIE89007.1"/>
    </source>
</evidence>
<dbReference type="KEGG" id="pnt:G5B91_23165"/>
<keyword evidence="1" id="KW-0808">Transferase</keyword>
<dbReference type="PANTHER" id="PTHR44809:SF1">
    <property type="entry name" value="PROTEIN O-MANNOSYL-TRANSFERASE TMTC1"/>
    <property type="match status" value="1"/>
</dbReference>
<gene>
    <name evidence="1" type="ORF">G5B91_23165</name>
</gene>
<dbReference type="RefSeq" id="WP_038803633.1">
    <property type="nucleotide sequence ID" value="NZ_CP049140.1"/>
</dbReference>
<dbReference type="Pfam" id="PF13176">
    <property type="entry name" value="TPR_7"/>
    <property type="match status" value="1"/>
</dbReference>
<accession>A0A6G6J1A3</accession>
<protein>
    <submittedName>
        <fullName evidence="1">Glycosyltransferase family protein</fullName>
    </submittedName>
</protein>
<dbReference type="SMART" id="SM00028">
    <property type="entry name" value="TPR"/>
    <property type="match status" value="4"/>
</dbReference>
<dbReference type="InterPro" id="IPR052943">
    <property type="entry name" value="TMTC_O-mannosyl-trnsfr"/>
</dbReference>
<dbReference type="EMBL" id="CP049140">
    <property type="protein sequence ID" value="QIE89007.1"/>
    <property type="molecule type" value="Genomic_DNA"/>
</dbReference>